<proteinExistence type="predicted"/>
<keyword evidence="2" id="KW-0695">RNA-directed DNA polymerase</keyword>
<dbReference type="AlphaFoldDB" id="A0A9P8MUT8"/>
<evidence type="ECO:0000313" key="2">
    <source>
        <dbReference type="EMBL" id="KAH0962573.1"/>
    </source>
</evidence>
<reference evidence="2" key="1">
    <citation type="submission" date="2021-09" db="EMBL/GenBank/DDBJ databases">
        <title>A high-quality genome of the endoparasitic fungus Hirsutella rhossiliensis with a comparison of Hirsutella genomes reveals transposable elements contributing to genome size variation.</title>
        <authorList>
            <person name="Lin R."/>
            <person name="Jiao Y."/>
            <person name="Sun X."/>
            <person name="Ling J."/>
            <person name="Xie B."/>
            <person name="Cheng X."/>
        </authorList>
    </citation>
    <scope>NUCLEOTIDE SEQUENCE</scope>
    <source>
        <strain evidence="2">HR02</strain>
    </source>
</reference>
<keyword evidence="2" id="KW-0548">Nucleotidyltransferase</keyword>
<feature type="compositionally biased region" description="Polar residues" evidence="1">
    <location>
        <begin position="49"/>
        <end position="61"/>
    </location>
</feature>
<keyword evidence="2" id="KW-0808">Transferase</keyword>
<dbReference type="GO" id="GO:0003964">
    <property type="term" value="F:RNA-directed DNA polymerase activity"/>
    <property type="evidence" value="ECO:0007669"/>
    <property type="project" value="UniProtKB-KW"/>
</dbReference>
<dbReference type="RefSeq" id="XP_044720086.1">
    <property type="nucleotide sequence ID" value="XM_044865146.1"/>
</dbReference>
<dbReference type="EMBL" id="JAIZPD010000006">
    <property type="protein sequence ID" value="KAH0962573.1"/>
    <property type="molecule type" value="Genomic_DNA"/>
</dbReference>
<evidence type="ECO:0000256" key="1">
    <source>
        <dbReference type="SAM" id="MobiDB-lite"/>
    </source>
</evidence>
<accession>A0A9P8MUT8</accession>
<dbReference type="OrthoDB" id="5080335at2759"/>
<protein>
    <submittedName>
        <fullName evidence="2">Reverse transcriptase (RNA-dependent DNA polymerase) domain-containing protein</fullName>
    </submittedName>
</protein>
<feature type="region of interest" description="Disordered" evidence="1">
    <location>
        <begin position="45"/>
        <end position="69"/>
    </location>
</feature>
<name>A0A9P8MUT8_9HYPO</name>
<dbReference type="Proteomes" id="UP000824596">
    <property type="component" value="Unassembled WGS sequence"/>
</dbReference>
<gene>
    <name evidence="2" type="ORF">HRG_06675</name>
</gene>
<keyword evidence="3" id="KW-1185">Reference proteome</keyword>
<comment type="caution">
    <text evidence="2">The sequence shown here is derived from an EMBL/GenBank/DDBJ whole genome shotgun (WGS) entry which is preliminary data.</text>
</comment>
<organism evidence="2 3">
    <name type="scientific">Hirsutella rhossiliensis</name>
    <dbReference type="NCBI Taxonomy" id="111463"/>
    <lineage>
        <taxon>Eukaryota</taxon>
        <taxon>Fungi</taxon>
        <taxon>Dikarya</taxon>
        <taxon>Ascomycota</taxon>
        <taxon>Pezizomycotina</taxon>
        <taxon>Sordariomycetes</taxon>
        <taxon>Hypocreomycetidae</taxon>
        <taxon>Hypocreales</taxon>
        <taxon>Ophiocordycipitaceae</taxon>
        <taxon>Hirsutella</taxon>
    </lineage>
</organism>
<dbReference type="GeneID" id="68355804"/>
<evidence type="ECO:0000313" key="3">
    <source>
        <dbReference type="Proteomes" id="UP000824596"/>
    </source>
</evidence>
<sequence>MSFRTLMAIAAEYDLELDQMDAVNAFVNCPLEEEEVVFMRMPPGFQKPGSISQTPSKSWGSRKSLKNPV</sequence>